<dbReference type="InterPro" id="IPR015422">
    <property type="entry name" value="PyrdxlP-dep_Trfase_small"/>
</dbReference>
<comment type="cofactor">
    <cofactor evidence="1">
        <name>pyridoxal 5'-phosphate</name>
        <dbReference type="ChEBI" id="CHEBI:597326"/>
    </cofactor>
</comment>
<evidence type="ECO:0000313" key="14">
    <source>
        <dbReference type="Proteomes" id="UP000529946"/>
    </source>
</evidence>
<comment type="similarity">
    <text evidence="3">Belongs to the class-V pyridoxal-phosphate-dependent aminotransferase family. SerC subfamily.</text>
</comment>
<dbReference type="PANTHER" id="PTHR21152">
    <property type="entry name" value="AMINOTRANSFERASE CLASS V"/>
    <property type="match status" value="1"/>
</dbReference>
<dbReference type="GO" id="GO:0006564">
    <property type="term" value="P:L-serine biosynthetic process"/>
    <property type="evidence" value="ECO:0007669"/>
    <property type="project" value="UniProtKB-KW"/>
</dbReference>
<dbReference type="Gene3D" id="3.40.640.10">
    <property type="entry name" value="Type I PLP-dependent aspartate aminotransferase-like (Major domain)"/>
    <property type="match status" value="1"/>
</dbReference>
<protein>
    <recommendedName>
        <fullName evidence="4">phosphoserine transaminase</fullName>
        <ecNumber evidence="4">2.6.1.52</ecNumber>
    </recommendedName>
</protein>
<keyword evidence="5" id="KW-0963">Cytoplasm</keyword>
<dbReference type="NCBIfam" id="NF002841">
    <property type="entry name" value="PRK03080.1-2"/>
    <property type="match status" value="1"/>
</dbReference>
<keyword evidence="9" id="KW-0663">Pyridoxal phosphate</keyword>
<gene>
    <name evidence="13" type="ORF">GGR12_002762</name>
</gene>
<dbReference type="InterPro" id="IPR015424">
    <property type="entry name" value="PyrdxlP-dep_Trfase"/>
</dbReference>
<evidence type="ECO:0000256" key="4">
    <source>
        <dbReference type="ARBA" id="ARBA00013030"/>
    </source>
</evidence>
<proteinExistence type="inferred from homology"/>
<dbReference type="PANTHER" id="PTHR21152:SF40">
    <property type="entry name" value="ALANINE--GLYOXYLATE AMINOTRANSFERASE"/>
    <property type="match status" value="1"/>
</dbReference>
<organism evidence="13 14">
    <name type="scientific">Brevundimonas lenta</name>
    <dbReference type="NCBI Taxonomy" id="424796"/>
    <lineage>
        <taxon>Bacteria</taxon>
        <taxon>Pseudomonadati</taxon>
        <taxon>Pseudomonadota</taxon>
        <taxon>Alphaproteobacteria</taxon>
        <taxon>Caulobacterales</taxon>
        <taxon>Caulobacteraceae</taxon>
        <taxon>Brevundimonas</taxon>
    </lineage>
</organism>
<dbReference type="NCBIfam" id="TIGR01365">
    <property type="entry name" value="serC_2"/>
    <property type="match status" value="1"/>
</dbReference>
<dbReference type="InterPro" id="IPR022278">
    <property type="entry name" value="Pser_aminoTfrase"/>
</dbReference>
<keyword evidence="6 13" id="KW-0032">Aminotransferase</keyword>
<dbReference type="PIRSF" id="PIRSF000525">
    <property type="entry name" value="SerC"/>
    <property type="match status" value="1"/>
</dbReference>
<keyword evidence="14" id="KW-1185">Reference proteome</keyword>
<evidence type="ECO:0000256" key="11">
    <source>
        <dbReference type="ARBA" id="ARBA00049007"/>
    </source>
</evidence>
<sequence>MTGAAVNRPNVKPERPWFSSGPTAKRPGWSSQTIPHALLGRGIRAPEVVARFAYGLKLTRELLQVPADWQIVYVPGSDTGAVEAALWSMLGERPVQVLAFENFGQVWATDISDHLKLEPEVLTAPWGQFPDVSKVDPKKDLVFPWNGTTSGVKAPGADWIAADREGIVICDATSAAFAMPLPWDKLDVVTFSFQKALGGEAGLGVAALSPKAVARLDGYEPPRSVPKVLRLRDANGFDRMLATGSMINTFSVWTIEDWIDGVEWGLSVGGLETLIARTEANAAALDVWVRRTPWVEYLAGDPATRSTTSVCLKLVDPRVTAMDEAGRQALVKRMKALVEEAGAAFDIESHRNAPAGLRIWCGCTVDTVDIEALTPWLEWAFETALAE</sequence>
<evidence type="ECO:0000256" key="9">
    <source>
        <dbReference type="ARBA" id="ARBA00022898"/>
    </source>
</evidence>
<dbReference type="CDD" id="cd01494">
    <property type="entry name" value="AAT_I"/>
    <property type="match status" value="1"/>
</dbReference>
<dbReference type="Proteomes" id="UP000529946">
    <property type="component" value="Unassembled WGS sequence"/>
</dbReference>
<evidence type="ECO:0000256" key="5">
    <source>
        <dbReference type="ARBA" id="ARBA00022490"/>
    </source>
</evidence>
<dbReference type="EC" id="2.6.1.52" evidence="4"/>
<feature type="region of interest" description="Disordered" evidence="12">
    <location>
        <begin position="1"/>
        <end position="30"/>
    </location>
</feature>
<accession>A0A7W6JEY7</accession>
<dbReference type="RefSeq" id="WP_183205018.1">
    <property type="nucleotide sequence ID" value="NZ_BAAAER010000003.1"/>
</dbReference>
<dbReference type="Gene3D" id="3.90.1150.10">
    <property type="entry name" value="Aspartate Aminotransferase, domain 1"/>
    <property type="match status" value="1"/>
</dbReference>
<keyword evidence="8 13" id="KW-0808">Transferase</keyword>
<dbReference type="GO" id="GO:0004648">
    <property type="term" value="F:O-phospho-L-serine:2-oxoglutarate aminotransferase activity"/>
    <property type="evidence" value="ECO:0007669"/>
    <property type="project" value="UniProtKB-EC"/>
</dbReference>
<dbReference type="UniPathway" id="UPA00135">
    <property type="reaction ID" value="UER00197"/>
</dbReference>
<dbReference type="InterPro" id="IPR015421">
    <property type="entry name" value="PyrdxlP-dep_Trfase_major"/>
</dbReference>
<comment type="pathway">
    <text evidence="2">Amino-acid biosynthesis; L-serine biosynthesis; L-serine from 3-phospho-D-glycerate: step 2/3.</text>
</comment>
<evidence type="ECO:0000256" key="3">
    <source>
        <dbReference type="ARBA" id="ARBA00006904"/>
    </source>
</evidence>
<dbReference type="SUPFAM" id="SSF53383">
    <property type="entry name" value="PLP-dependent transferases"/>
    <property type="match status" value="1"/>
</dbReference>
<name>A0A7W6JEY7_9CAUL</name>
<comment type="caution">
    <text evidence="13">The sequence shown here is derived from an EMBL/GenBank/DDBJ whole genome shotgun (WGS) entry which is preliminary data.</text>
</comment>
<dbReference type="GO" id="GO:0008453">
    <property type="term" value="F:alanine-glyoxylate transaminase activity"/>
    <property type="evidence" value="ECO:0007669"/>
    <property type="project" value="TreeGrafter"/>
</dbReference>
<dbReference type="GO" id="GO:0004760">
    <property type="term" value="F:L-serine-pyruvate transaminase activity"/>
    <property type="evidence" value="ECO:0007669"/>
    <property type="project" value="TreeGrafter"/>
</dbReference>
<dbReference type="InterPro" id="IPR006271">
    <property type="entry name" value="Pser_aminoTfrase_methanosarc"/>
</dbReference>
<dbReference type="AlphaFoldDB" id="A0A7W6JEY7"/>
<reference evidence="13 14" key="1">
    <citation type="submission" date="2020-08" db="EMBL/GenBank/DDBJ databases">
        <title>Genomic Encyclopedia of Type Strains, Phase IV (KMG-IV): sequencing the most valuable type-strain genomes for metagenomic binning, comparative biology and taxonomic classification.</title>
        <authorList>
            <person name="Goeker M."/>
        </authorList>
    </citation>
    <scope>NUCLEOTIDE SEQUENCE [LARGE SCALE GENOMIC DNA]</scope>
    <source>
        <strain evidence="13 14">DSM 23960</strain>
    </source>
</reference>
<evidence type="ECO:0000256" key="10">
    <source>
        <dbReference type="ARBA" id="ARBA00023299"/>
    </source>
</evidence>
<keyword evidence="7" id="KW-0028">Amino-acid biosynthesis</keyword>
<evidence type="ECO:0000256" key="12">
    <source>
        <dbReference type="SAM" id="MobiDB-lite"/>
    </source>
</evidence>
<dbReference type="GO" id="GO:0019265">
    <property type="term" value="P:glycine biosynthetic process, by transamination of glyoxylate"/>
    <property type="evidence" value="ECO:0007669"/>
    <property type="project" value="TreeGrafter"/>
</dbReference>
<evidence type="ECO:0000256" key="6">
    <source>
        <dbReference type="ARBA" id="ARBA00022576"/>
    </source>
</evidence>
<keyword evidence="10" id="KW-0718">Serine biosynthesis</keyword>
<evidence type="ECO:0000256" key="2">
    <source>
        <dbReference type="ARBA" id="ARBA00005099"/>
    </source>
</evidence>
<comment type="catalytic activity">
    <reaction evidence="11">
        <text>O-phospho-L-serine + 2-oxoglutarate = 3-phosphooxypyruvate + L-glutamate</text>
        <dbReference type="Rhea" id="RHEA:14329"/>
        <dbReference type="ChEBI" id="CHEBI:16810"/>
        <dbReference type="ChEBI" id="CHEBI:18110"/>
        <dbReference type="ChEBI" id="CHEBI:29985"/>
        <dbReference type="ChEBI" id="CHEBI:57524"/>
        <dbReference type="EC" id="2.6.1.52"/>
    </reaction>
</comment>
<evidence type="ECO:0000313" key="13">
    <source>
        <dbReference type="EMBL" id="MBB4083874.1"/>
    </source>
</evidence>
<evidence type="ECO:0000256" key="8">
    <source>
        <dbReference type="ARBA" id="ARBA00022679"/>
    </source>
</evidence>
<dbReference type="EMBL" id="JACIDM010000003">
    <property type="protein sequence ID" value="MBB4083874.1"/>
    <property type="molecule type" value="Genomic_DNA"/>
</dbReference>
<evidence type="ECO:0000256" key="1">
    <source>
        <dbReference type="ARBA" id="ARBA00001933"/>
    </source>
</evidence>
<evidence type="ECO:0000256" key="7">
    <source>
        <dbReference type="ARBA" id="ARBA00022605"/>
    </source>
</evidence>